<sequence>MILKVSHMWPTAALGHRQIVPWCEKIAAESDNRMKCQIYPAMQIGGTPAQVYQQVVDGIADIGWTLPGYNPGRFPSVEVFELPFMSRKAETTSRALWEYYERYGAGDFAQVKPLAFHVHDNGQAHNNRHPIRTMADFKGLKMRAPTRLTNRMLSQLGASAVGMPMPAVVEAVSKGVVDGYLLPWEIVPAMKLHELTRYHSETAAGEPALYTAVFVLAMNKARYEGLPPELKRVIDANSGVALSAAIGRAWDESAAPARQLAVGNGNQFNSIPASETASWRAVGDKIAVEWVGEVTAKGYPGQEMLDEARRLLAKHSAP</sequence>
<dbReference type="AlphaFoldDB" id="N7A1B6"/>
<dbReference type="InterPro" id="IPR018389">
    <property type="entry name" value="DctP_fam"/>
</dbReference>
<name>N7A1B6_9RHOO</name>
<evidence type="ECO:0000313" key="2">
    <source>
        <dbReference type="EMBL" id="ENO98134.1"/>
    </source>
</evidence>
<gene>
    <name evidence="2" type="ORF">C667_05487</name>
</gene>
<evidence type="ECO:0000313" key="3">
    <source>
        <dbReference type="Proteomes" id="UP000013047"/>
    </source>
</evidence>
<dbReference type="NCBIfam" id="NF037995">
    <property type="entry name" value="TRAP_S1"/>
    <property type="match status" value="1"/>
</dbReference>
<reference evidence="2 3" key="1">
    <citation type="submission" date="2012-09" db="EMBL/GenBank/DDBJ databases">
        <title>Draft Genome Sequences of 6 Strains from Genus Thauera.</title>
        <authorList>
            <person name="Liu B."/>
            <person name="Shapleigh J.P."/>
            <person name="Frostegard A.H."/>
        </authorList>
    </citation>
    <scope>NUCLEOTIDE SEQUENCE [LARGE SCALE GENOMIC DNA]</scope>
    <source>
        <strain evidence="2 3">B4P</strain>
    </source>
</reference>
<dbReference type="PANTHER" id="PTHR33376">
    <property type="match status" value="1"/>
</dbReference>
<keyword evidence="3" id="KW-1185">Reference proteome</keyword>
<dbReference type="EMBL" id="AMXF01000021">
    <property type="protein sequence ID" value="ENO98134.1"/>
    <property type="molecule type" value="Genomic_DNA"/>
</dbReference>
<dbReference type="Gene3D" id="3.40.190.170">
    <property type="entry name" value="Bacterial extracellular solute-binding protein, family 7"/>
    <property type="match status" value="1"/>
</dbReference>
<accession>N7A1B6</accession>
<dbReference type="InterPro" id="IPR038404">
    <property type="entry name" value="TRAP_DctP_sf"/>
</dbReference>
<dbReference type="GO" id="GO:0055085">
    <property type="term" value="P:transmembrane transport"/>
    <property type="evidence" value="ECO:0007669"/>
    <property type="project" value="InterPro"/>
</dbReference>
<dbReference type="PANTHER" id="PTHR33376:SF15">
    <property type="entry name" value="BLL6794 PROTEIN"/>
    <property type="match status" value="1"/>
</dbReference>
<dbReference type="CDD" id="cd13665">
    <property type="entry name" value="PBP2_TRAP_Dctp3_4"/>
    <property type="match status" value="1"/>
</dbReference>
<keyword evidence="1" id="KW-0732">Signal</keyword>
<proteinExistence type="predicted"/>
<comment type="caution">
    <text evidence="2">The sequence shown here is derived from an EMBL/GenBank/DDBJ whole genome shotgun (WGS) entry which is preliminary data.</text>
</comment>
<evidence type="ECO:0000256" key="1">
    <source>
        <dbReference type="ARBA" id="ARBA00022729"/>
    </source>
</evidence>
<dbReference type="Pfam" id="PF03480">
    <property type="entry name" value="DctP"/>
    <property type="match status" value="1"/>
</dbReference>
<dbReference type="Proteomes" id="UP000013047">
    <property type="component" value="Unassembled WGS sequence"/>
</dbReference>
<organism evidence="2 3">
    <name type="scientific">Thauera phenylacetica B4P</name>
    <dbReference type="NCBI Taxonomy" id="1234382"/>
    <lineage>
        <taxon>Bacteria</taxon>
        <taxon>Pseudomonadati</taxon>
        <taxon>Pseudomonadota</taxon>
        <taxon>Betaproteobacteria</taxon>
        <taxon>Rhodocyclales</taxon>
        <taxon>Zoogloeaceae</taxon>
        <taxon>Thauera</taxon>
    </lineage>
</organism>
<protein>
    <submittedName>
        <fullName evidence="2">Putative c4-dicarboxylate-binding periplasmic protein</fullName>
    </submittedName>
</protein>